<dbReference type="PANTHER" id="PTHR34979:SF1">
    <property type="entry name" value="INNER MEMBRANE PROTEIN YGAZ"/>
    <property type="match status" value="1"/>
</dbReference>
<evidence type="ECO:0000256" key="7">
    <source>
        <dbReference type="ARBA" id="ARBA00023136"/>
    </source>
</evidence>
<dbReference type="STRING" id="1272.GCA_900014985_01202"/>
<comment type="similarity">
    <text evidence="2">Belongs to the AzlC family.</text>
</comment>
<evidence type="ECO:0000256" key="9">
    <source>
        <dbReference type="SAM" id="Phobius"/>
    </source>
</evidence>
<dbReference type="Proteomes" id="UP000315730">
    <property type="component" value="Unassembled WGS sequence"/>
</dbReference>
<evidence type="ECO:0000256" key="2">
    <source>
        <dbReference type="ARBA" id="ARBA00010735"/>
    </source>
</evidence>
<sequence length="256" mass="26820">MNTEKGSLPWALKVTLPVAMGYLPLGMAFGAYSVSLGFAPYLAPLTALVVFAGSIEFLLVGLVASGAGLAQVALTTLLVNSRHIFYGFSYPAQLLRSPFAKFYGPYALTDEAYALITSGVHPTTQRELLLIQGVSHFYWVFGAAVGAVAGGLIPESYDGFDFALTGLFSLLFVDALAGASRKLAILAAAGVSIAVGLLLPRELFLLGSMLCYAVLCFLLVRYRGRAGRSGPAGPAGRADDTGRSDHSDPDTAEGTV</sequence>
<keyword evidence="3" id="KW-0813">Transport</keyword>
<keyword evidence="6 9" id="KW-1133">Transmembrane helix</keyword>
<dbReference type="RefSeq" id="WP_141269427.1">
    <property type="nucleotide sequence ID" value="NZ_BJNW01000009.1"/>
</dbReference>
<protein>
    <submittedName>
        <fullName evidence="10">Branched-chain amino acid transporter AzlC</fullName>
    </submittedName>
</protein>
<dbReference type="Pfam" id="PF03591">
    <property type="entry name" value="AzlC"/>
    <property type="match status" value="1"/>
</dbReference>
<evidence type="ECO:0000313" key="10">
    <source>
        <dbReference type="EMBL" id="GEC99161.1"/>
    </source>
</evidence>
<evidence type="ECO:0000313" key="11">
    <source>
        <dbReference type="Proteomes" id="UP000315730"/>
    </source>
</evidence>
<reference evidence="10 11" key="1">
    <citation type="submission" date="2019-06" db="EMBL/GenBank/DDBJ databases">
        <title>Whole genome shotgun sequence of Kocuria varians NBRC 15358.</title>
        <authorList>
            <person name="Hosoyama A."/>
            <person name="Uohara A."/>
            <person name="Ohji S."/>
            <person name="Ichikawa N."/>
        </authorList>
    </citation>
    <scope>NUCLEOTIDE SEQUENCE [LARGE SCALE GENOMIC DNA]</scope>
    <source>
        <strain evidence="10 11">NBRC 15358</strain>
    </source>
</reference>
<feature type="transmembrane region" description="Helical" evidence="9">
    <location>
        <begin position="55"/>
        <end position="79"/>
    </location>
</feature>
<dbReference type="AlphaFoldDB" id="A0A4Y4D1Y0"/>
<evidence type="ECO:0000256" key="1">
    <source>
        <dbReference type="ARBA" id="ARBA00004651"/>
    </source>
</evidence>
<feature type="transmembrane region" description="Helical" evidence="9">
    <location>
        <begin position="205"/>
        <end position="222"/>
    </location>
</feature>
<accession>A0A4Y4D1Y0</accession>
<keyword evidence="5 9" id="KW-0812">Transmembrane</keyword>
<comment type="subcellular location">
    <subcellularLocation>
        <location evidence="1">Cell membrane</location>
        <topology evidence="1">Multi-pass membrane protein</topology>
    </subcellularLocation>
</comment>
<dbReference type="InterPro" id="IPR011606">
    <property type="entry name" value="Brnchd-chn_aa_trnsp_permease"/>
</dbReference>
<evidence type="ECO:0000256" key="5">
    <source>
        <dbReference type="ARBA" id="ARBA00022692"/>
    </source>
</evidence>
<dbReference type="PANTHER" id="PTHR34979">
    <property type="entry name" value="INNER MEMBRANE PROTEIN YGAZ"/>
    <property type="match status" value="1"/>
</dbReference>
<evidence type="ECO:0000256" key="4">
    <source>
        <dbReference type="ARBA" id="ARBA00022475"/>
    </source>
</evidence>
<feature type="transmembrane region" description="Helical" evidence="9">
    <location>
        <begin position="21"/>
        <end position="43"/>
    </location>
</feature>
<feature type="transmembrane region" description="Helical" evidence="9">
    <location>
        <begin position="136"/>
        <end position="153"/>
    </location>
</feature>
<feature type="region of interest" description="Disordered" evidence="8">
    <location>
        <begin position="227"/>
        <end position="256"/>
    </location>
</feature>
<dbReference type="OrthoDB" id="3181706at2"/>
<keyword evidence="11" id="KW-1185">Reference proteome</keyword>
<dbReference type="EMBL" id="BJNW01000009">
    <property type="protein sequence ID" value="GEC99161.1"/>
    <property type="molecule type" value="Genomic_DNA"/>
</dbReference>
<keyword evidence="7 9" id="KW-0472">Membrane</keyword>
<evidence type="ECO:0000256" key="3">
    <source>
        <dbReference type="ARBA" id="ARBA00022448"/>
    </source>
</evidence>
<organism evidence="10 11">
    <name type="scientific">Kocuria varians</name>
    <name type="common">Micrococcus varians</name>
    <dbReference type="NCBI Taxonomy" id="1272"/>
    <lineage>
        <taxon>Bacteria</taxon>
        <taxon>Bacillati</taxon>
        <taxon>Actinomycetota</taxon>
        <taxon>Actinomycetes</taxon>
        <taxon>Micrococcales</taxon>
        <taxon>Micrococcaceae</taxon>
        <taxon>Kocuria</taxon>
    </lineage>
</organism>
<evidence type="ECO:0000256" key="8">
    <source>
        <dbReference type="SAM" id="MobiDB-lite"/>
    </source>
</evidence>
<comment type="caution">
    <text evidence="10">The sequence shown here is derived from an EMBL/GenBank/DDBJ whole genome shotgun (WGS) entry which is preliminary data.</text>
</comment>
<dbReference type="GO" id="GO:0005886">
    <property type="term" value="C:plasma membrane"/>
    <property type="evidence" value="ECO:0007669"/>
    <property type="project" value="UniProtKB-SubCell"/>
</dbReference>
<feature type="compositionally biased region" description="Basic and acidic residues" evidence="8">
    <location>
        <begin position="237"/>
        <end position="249"/>
    </location>
</feature>
<gene>
    <name evidence="10" type="ORF">KVA01_13160</name>
</gene>
<evidence type="ECO:0000256" key="6">
    <source>
        <dbReference type="ARBA" id="ARBA00022989"/>
    </source>
</evidence>
<dbReference type="GO" id="GO:1903785">
    <property type="term" value="P:L-valine transmembrane transport"/>
    <property type="evidence" value="ECO:0007669"/>
    <property type="project" value="TreeGrafter"/>
</dbReference>
<name>A0A4Y4D1Y0_KOCVA</name>
<keyword evidence="4" id="KW-1003">Cell membrane</keyword>
<proteinExistence type="inferred from homology"/>